<dbReference type="Proteomes" id="UP000216052">
    <property type="component" value="Chromosome"/>
</dbReference>
<dbReference type="EMBL" id="CP155571">
    <property type="protein sequence ID" value="XFO74658.1"/>
    <property type="molecule type" value="Genomic_DNA"/>
</dbReference>
<accession>A0ABZ3J9B1</accession>
<evidence type="ECO:0000313" key="2">
    <source>
        <dbReference type="Proteomes" id="UP000216052"/>
    </source>
</evidence>
<proteinExistence type="predicted"/>
<protein>
    <submittedName>
        <fullName evidence="1">Uncharacterized protein</fullName>
    </submittedName>
</protein>
<gene>
    <name evidence="1" type="ORF">SPACI_047680</name>
</gene>
<sequence length="56" mass="6319">MVDTQKLRHLIKNFEFYSSPTSANSSAPATVEDINKLIKNTAAVLYSFVNELEKED</sequence>
<organism evidence="1 2">
    <name type="scientific">Sporomusa acidovorans (strain ATCC 49682 / DSM 3132 / Mol)</name>
    <dbReference type="NCBI Taxonomy" id="1123286"/>
    <lineage>
        <taxon>Bacteria</taxon>
        <taxon>Bacillati</taxon>
        <taxon>Bacillota</taxon>
        <taxon>Negativicutes</taxon>
        <taxon>Selenomonadales</taxon>
        <taxon>Sporomusaceae</taxon>
        <taxon>Sporomusa</taxon>
    </lineage>
</organism>
<name>A0ABZ3J9B1_SPOA4</name>
<keyword evidence="2" id="KW-1185">Reference proteome</keyword>
<reference evidence="1" key="1">
    <citation type="submission" date="2024-05" db="EMBL/GenBank/DDBJ databases">
        <title>Isolation and characterization of Sporomusa carbonis sp. nov., a carboxydotrophic hydrogenogen in the genus of Sporomusa isolated from a charcoal burning pile.</title>
        <authorList>
            <person name="Boeer T."/>
            <person name="Rosenbaum F."/>
            <person name="Eysell L."/>
            <person name="Mueller V."/>
            <person name="Daniel R."/>
            <person name="Poehlein A."/>
        </authorList>
    </citation>
    <scope>NUCLEOTIDE SEQUENCE [LARGE SCALE GENOMIC DNA]</scope>
    <source>
        <strain evidence="1">DSM 3132</strain>
    </source>
</reference>
<evidence type="ECO:0000313" key="1">
    <source>
        <dbReference type="EMBL" id="XFO74658.1"/>
    </source>
</evidence>
<dbReference type="RefSeq" id="WP_169716993.1">
    <property type="nucleotide sequence ID" value="NZ_CP155571.1"/>
</dbReference>